<keyword evidence="1" id="KW-0472">Membrane</keyword>
<sequence length="169" mass="17220">MGPLATLVLLTGLVVGMPGEARAQAPDEPRAVGEFLLISKDGERIKGHGGALTSTRFTGISADGQTLDFLPDDIGTLYRHEGSYAGPGAMYGAGFGLLLTGTVLLRYGIESPAFFRDESAAGVSLGLLGGSALLGALVGLAIGAGQSRWSVEPLVAPGQQVSLNLSHSL</sequence>
<dbReference type="AlphaFoldDB" id="S9P776"/>
<reference evidence="2" key="1">
    <citation type="submission" date="2013-05" db="EMBL/GenBank/DDBJ databases">
        <title>Genome assembly of Cystobacter fuscus DSM 2262.</title>
        <authorList>
            <person name="Sharma G."/>
            <person name="Khatri I."/>
            <person name="Kaur C."/>
            <person name="Mayilraj S."/>
            <person name="Subramanian S."/>
        </authorList>
    </citation>
    <scope>NUCLEOTIDE SEQUENCE [LARGE SCALE GENOMIC DNA]</scope>
    <source>
        <strain evidence="2">DSM 2262</strain>
    </source>
</reference>
<dbReference type="EMBL" id="ANAH02000013">
    <property type="protein sequence ID" value="EPX60310.1"/>
    <property type="molecule type" value="Genomic_DNA"/>
</dbReference>
<feature type="transmembrane region" description="Helical" evidence="1">
    <location>
        <begin position="121"/>
        <end position="144"/>
    </location>
</feature>
<evidence type="ECO:0000256" key="1">
    <source>
        <dbReference type="SAM" id="Phobius"/>
    </source>
</evidence>
<keyword evidence="1" id="KW-0812">Transmembrane</keyword>
<name>S9P776_CYSF2</name>
<protein>
    <submittedName>
        <fullName evidence="2">Uncharacterized protein</fullName>
    </submittedName>
</protein>
<keyword evidence="3" id="KW-1185">Reference proteome</keyword>
<dbReference type="Proteomes" id="UP000011682">
    <property type="component" value="Unassembled WGS sequence"/>
</dbReference>
<evidence type="ECO:0000313" key="2">
    <source>
        <dbReference type="EMBL" id="EPX60310.1"/>
    </source>
</evidence>
<keyword evidence="1" id="KW-1133">Transmembrane helix</keyword>
<accession>S9P776</accession>
<organism evidence="2 3">
    <name type="scientific">Cystobacter fuscus (strain ATCC 25194 / DSM 2262 / NBRC 100088 / M29)</name>
    <dbReference type="NCBI Taxonomy" id="1242864"/>
    <lineage>
        <taxon>Bacteria</taxon>
        <taxon>Pseudomonadati</taxon>
        <taxon>Myxococcota</taxon>
        <taxon>Myxococcia</taxon>
        <taxon>Myxococcales</taxon>
        <taxon>Cystobacterineae</taxon>
        <taxon>Archangiaceae</taxon>
        <taxon>Cystobacter</taxon>
    </lineage>
</organism>
<proteinExistence type="predicted"/>
<gene>
    <name evidence="2" type="ORF">D187_001797</name>
</gene>
<comment type="caution">
    <text evidence="2">The sequence shown here is derived from an EMBL/GenBank/DDBJ whole genome shotgun (WGS) entry which is preliminary data.</text>
</comment>
<evidence type="ECO:0000313" key="3">
    <source>
        <dbReference type="Proteomes" id="UP000011682"/>
    </source>
</evidence>
<feature type="transmembrane region" description="Helical" evidence="1">
    <location>
        <begin position="89"/>
        <end position="109"/>
    </location>
</feature>